<dbReference type="RefSeq" id="WP_286056226.1">
    <property type="nucleotide sequence ID" value="NZ_JASVWF010000008.1"/>
</dbReference>
<dbReference type="Proteomes" id="UP001231924">
    <property type="component" value="Unassembled WGS sequence"/>
</dbReference>
<evidence type="ECO:0000313" key="3">
    <source>
        <dbReference type="EMBL" id="MDL5159620.1"/>
    </source>
</evidence>
<feature type="compositionally biased region" description="Gly residues" evidence="1">
    <location>
        <begin position="243"/>
        <end position="252"/>
    </location>
</feature>
<feature type="transmembrane region" description="Helical" evidence="2">
    <location>
        <begin position="51"/>
        <end position="72"/>
    </location>
</feature>
<sequence>MTSTITAPRHAHHQAAPTRWSQDAATEPIPLLVRPHRPEQPQASRPATSRWFAAGVLAMGLLVGTGAGAYALGHHDATPALVAAAATPVVLPIPTTTMPNATTAGPQLLDIAGRAVDAEVAAQVRIVYTAIENNDIEALKRSEAAAGSDDGLTSFPHLTNASTRNQLIDALQTRPTHRGNSYRYRTGGYVLEFQQADGSLGTGLSSISGPWTASPTTPAKSTTSASRASSSTQNTATFPYGNGPTGRYGDGCGPYEHNLDGYCSPDTDVLDDNGNPDPKKAVVPGNLKNPTHGD</sequence>
<evidence type="ECO:0000256" key="2">
    <source>
        <dbReference type="SAM" id="Phobius"/>
    </source>
</evidence>
<keyword evidence="2" id="KW-0812">Transmembrane</keyword>
<evidence type="ECO:0000256" key="1">
    <source>
        <dbReference type="SAM" id="MobiDB-lite"/>
    </source>
</evidence>
<evidence type="ECO:0000313" key="4">
    <source>
        <dbReference type="Proteomes" id="UP001231924"/>
    </source>
</evidence>
<gene>
    <name evidence="3" type="ORF">QRT03_26875</name>
</gene>
<reference evidence="3 4" key="1">
    <citation type="submission" date="2023-06" db="EMBL/GenBank/DDBJ databases">
        <title>Actinomycetospora Odt1-22.</title>
        <authorList>
            <person name="Supong K."/>
        </authorList>
    </citation>
    <scope>NUCLEOTIDE SEQUENCE [LARGE SCALE GENOMIC DNA]</scope>
    <source>
        <strain evidence="3 4">Odt1-22</strain>
    </source>
</reference>
<feature type="region of interest" description="Disordered" evidence="1">
    <location>
        <begin position="1"/>
        <end position="24"/>
    </location>
</feature>
<keyword evidence="4" id="KW-1185">Reference proteome</keyword>
<protein>
    <submittedName>
        <fullName evidence="3">Uncharacterized protein</fullName>
    </submittedName>
</protein>
<comment type="caution">
    <text evidence="3">The sequence shown here is derived from an EMBL/GenBank/DDBJ whole genome shotgun (WGS) entry which is preliminary data.</text>
</comment>
<keyword evidence="2" id="KW-0472">Membrane</keyword>
<keyword evidence="2" id="KW-1133">Transmembrane helix</keyword>
<feature type="compositionally biased region" description="Low complexity" evidence="1">
    <location>
        <begin position="207"/>
        <end position="237"/>
    </location>
</feature>
<accession>A0ABT7MG37</accession>
<dbReference type="EMBL" id="JASVWF010000008">
    <property type="protein sequence ID" value="MDL5159620.1"/>
    <property type="molecule type" value="Genomic_DNA"/>
</dbReference>
<organism evidence="3 4">
    <name type="scientific">Actinomycetospora termitidis</name>
    <dbReference type="NCBI Taxonomy" id="3053470"/>
    <lineage>
        <taxon>Bacteria</taxon>
        <taxon>Bacillati</taxon>
        <taxon>Actinomycetota</taxon>
        <taxon>Actinomycetes</taxon>
        <taxon>Pseudonocardiales</taxon>
        <taxon>Pseudonocardiaceae</taxon>
        <taxon>Actinomycetospora</taxon>
    </lineage>
</organism>
<feature type="region of interest" description="Disordered" evidence="1">
    <location>
        <begin position="207"/>
        <end position="294"/>
    </location>
</feature>
<name>A0ABT7MG37_9PSEU</name>
<proteinExistence type="predicted"/>